<reference evidence="2" key="1">
    <citation type="submission" date="2017-09" db="EMBL/GenBank/DDBJ databases">
        <authorList>
            <person name="Varghese N."/>
            <person name="Submissions S."/>
        </authorList>
    </citation>
    <scope>NUCLEOTIDE SEQUENCE [LARGE SCALE GENOMIC DNA]</scope>
    <source>
        <strain evidence="2">DSM 15103</strain>
    </source>
</reference>
<dbReference type="OrthoDB" id="14666at2"/>
<dbReference type="Proteomes" id="UP000219036">
    <property type="component" value="Unassembled WGS sequence"/>
</dbReference>
<organism evidence="1 2">
    <name type="scientific">Persephonella hydrogeniphila</name>
    <dbReference type="NCBI Taxonomy" id="198703"/>
    <lineage>
        <taxon>Bacteria</taxon>
        <taxon>Pseudomonadati</taxon>
        <taxon>Aquificota</taxon>
        <taxon>Aquificia</taxon>
        <taxon>Aquificales</taxon>
        <taxon>Hydrogenothermaceae</taxon>
        <taxon>Persephonella</taxon>
    </lineage>
</organism>
<accession>A0A285NLD8</accession>
<evidence type="ECO:0008006" key="3">
    <source>
        <dbReference type="Google" id="ProtNLM"/>
    </source>
</evidence>
<evidence type="ECO:0000313" key="2">
    <source>
        <dbReference type="Proteomes" id="UP000219036"/>
    </source>
</evidence>
<proteinExistence type="predicted"/>
<evidence type="ECO:0000313" key="1">
    <source>
        <dbReference type="EMBL" id="SNZ10320.1"/>
    </source>
</evidence>
<dbReference type="RefSeq" id="WP_097000975.1">
    <property type="nucleotide sequence ID" value="NZ_OBEI01000010.1"/>
</dbReference>
<name>A0A285NLD8_9AQUI</name>
<gene>
    <name evidence="1" type="ORF">SAMN06265182_1820</name>
</gene>
<sequence>MSKKEEIKVEGATVPVYRFVEDGITYFEFDTSMLGPPEPMINALAVLKLLDSSDKRVIMINHKKPMGLFDKISDKYDYEIEEIDGKYKIIFKLKE</sequence>
<keyword evidence="2" id="KW-1185">Reference proteome</keyword>
<dbReference type="EMBL" id="OBEI01000010">
    <property type="protein sequence ID" value="SNZ10320.1"/>
    <property type="molecule type" value="Genomic_DNA"/>
</dbReference>
<protein>
    <recommendedName>
        <fullName evidence="3">TusA-related sulfurtransferase</fullName>
    </recommendedName>
</protein>
<dbReference type="AlphaFoldDB" id="A0A285NLD8"/>